<gene>
    <name evidence="1" type="ORF">CGLO_11223</name>
</gene>
<name>T0LMI8_COLGC</name>
<evidence type="ECO:0000313" key="1">
    <source>
        <dbReference type="EMBL" id="EQB49445.1"/>
    </source>
</evidence>
<sequence length="13" mass="1538">MKVVTIKKNYGRT</sequence>
<dbReference type="HOGENOM" id="CLU_3435947_0_0_1"/>
<reference evidence="2" key="1">
    <citation type="journal article" date="2013" name="Mol. Plant Microbe Interact.">
        <title>Global aspects of pacC regulation of pathogenicity genes in Colletotrichum gloeosporioides as revealed by transcriptome analysis.</title>
        <authorList>
            <person name="Alkan N."/>
            <person name="Meng X."/>
            <person name="Friedlander G."/>
            <person name="Reuveni E."/>
            <person name="Sukno S."/>
            <person name="Sherman A."/>
            <person name="Thon M."/>
            <person name="Fluhr R."/>
            <person name="Prusky D."/>
        </authorList>
    </citation>
    <scope>NUCLEOTIDE SEQUENCE [LARGE SCALE GENOMIC DNA]</scope>
    <source>
        <strain evidence="2">Cg-14</strain>
    </source>
</reference>
<evidence type="ECO:0000313" key="2">
    <source>
        <dbReference type="Proteomes" id="UP000015530"/>
    </source>
</evidence>
<dbReference type="Proteomes" id="UP000015530">
    <property type="component" value="Unassembled WGS sequence"/>
</dbReference>
<comment type="caution">
    <text evidence="1">The sequence shown here is derived from an EMBL/GenBank/DDBJ whole genome shotgun (WGS) entry which is preliminary data.</text>
</comment>
<dbReference type="EMBL" id="AMYD01002330">
    <property type="protein sequence ID" value="EQB49445.1"/>
    <property type="molecule type" value="Genomic_DNA"/>
</dbReference>
<accession>T0LMI8</accession>
<organism evidence="1 2">
    <name type="scientific">Colletotrichum gloeosporioides (strain Cg-14)</name>
    <name type="common">Anthracnose fungus</name>
    <name type="synonym">Glomerella cingulata</name>
    <dbReference type="NCBI Taxonomy" id="1237896"/>
    <lineage>
        <taxon>Eukaryota</taxon>
        <taxon>Fungi</taxon>
        <taxon>Dikarya</taxon>
        <taxon>Ascomycota</taxon>
        <taxon>Pezizomycotina</taxon>
        <taxon>Sordariomycetes</taxon>
        <taxon>Hypocreomycetidae</taxon>
        <taxon>Glomerellales</taxon>
        <taxon>Glomerellaceae</taxon>
        <taxon>Colletotrichum</taxon>
        <taxon>Colletotrichum gloeosporioides species complex</taxon>
    </lineage>
</organism>
<protein>
    <submittedName>
        <fullName evidence="1">Uncharacterized protein</fullName>
    </submittedName>
</protein>
<proteinExistence type="predicted"/>